<feature type="transmembrane region" description="Helical" evidence="2">
    <location>
        <begin position="236"/>
        <end position="261"/>
    </location>
</feature>
<feature type="compositionally biased region" description="Basic residues" evidence="1">
    <location>
        <begin position="15"/>
        <end position="49"/>
    </location>
</feature>
<proteinExistence type="predicted"/>
<feature type="region of interest" description="Disordered" evidence="1">
    <location>
        <begin position="1"/>
        <end position="67"/>
    </location>
</feature>
<feature type="transmembrane region" description="Helical" evidence="2">
    <location>
        <begin position="387"/>
        <end position="409"/>
    </location>
</feature>
<dbReference type="PANTHER" id="PTHR36840">
    <property type="entry name" value="BLL5714 PROTEIN"/>
    <property type="match status" value="1"/>
</dbReference>
<keyword evidence="2" id="KW-0812">Transmembrane</keyword>
<comment type="caution">
    <text evidence="3">The sequence shown here is derived from an EMBL/GenBank/DDBJ whole genome shotgun (WGS) entry which is preliminary data.</text>
</comment>
<feature type="transmembrane region" description="Helical" evidence="2">
    <location>
        <begin position="338"/>
        <end position="358"/>
    </location>
</feature>
<dbReference type="Pfam" id="PF06772">
    <property type="entry name" value="LtrA"/>
    <property type="match status" value="1"/>
</dbReference>
<feature type="transmembrane region" description="Helical" evidence="2">
    <location>
        <begin position="421"/>
        <end position="452"/>
    </location>
</feature>
<feature type="transmembrane region" description="Helical" evidence="2">
    <location>
        <begin position="273"/>
        <end position="293"/>
    </location>
</feature>
<dbReference type="Proteomes" id="UP000240739">
    <property type="component" value="Unassembled WGS sequence"/>
</dbReference>
<feature type="transmembrane region" description="Helical" evidence="2">
    <location>
        <begin position="118"/>
        <end position="136"/>
    </location>
</feature>
<feature type="compositionally biased region" description="Low complexity" evidence="1">
    <location>
        <begin position="50"/>
        <end position="62"/>
    </location>
</feature>
<dbReference type="PANTHER" id="PTHR36840:SF1">
    <property type="entry name" value="BLL5714 PROTEIN"/>
    <property type="match status" value="1"/>
</dbReference>
<dbReference type="AlphaFoldDB" id="A0A2T4UH42"/>
<dbReference type="EMBL" id="PYYB01000001">
    <property type="protein sequence ID" value="PTL58564.1"/>
    <property type="molecule type" value="Genomic_DNA"/>
</dbReference>
<reference evidence="3 4" key="1">
    <citation type="submission" date="2018-03" db="EMBL/GenBank/DDBJ databases">
        <title>Aquarubrobacter algicola gen. nov., sp. nov., a novel actinobacterium isolated from shallow eutrophic lake during the end of cyanobacterial harmful algal blooms.</title>
        <authorList>
            <person name="Chun S.J."/>
        </authorList>
    </citation>
    <scope>NUCLEOTIDE SEQUENCE [LARGE SCALE GENOMIC DNA]</scope>
    <source>
        <strain evidence="3 4">Seoho-28</strain>
    </source>
</reference>
<name>A0A2T4UH42_9ACTN</name>
<evidence type="ECO:0000313" key="4">
    <source>
        <dbReference type="Proteomes" id="UP000240739"/>
    </source>
</evidence>
<keyword evidence="4" id="KW-1185">Reference proteome</keyword>
<protein>
    <recommendedName>
        <fullName evidence="5">Low temperature requirement protein A</fullName>
    </recommendedName>
</protein>
<feature type="transmembrane region" description="Helical" evidence="2">
    <location>
        <begin position="299"/>
        <end position="318"/>
    </location>
</feature>
<feature type="transmembrane region" description="Helical" evidence="2">
    <location>
        <begin position="148"/>
        <end position="166"/>
    </location>
</feature>
<feature type="transmembrane region" description="Helical" evidence="2">
    <location>
        <begin position="209"/>
        <end position="230"/>
    </location>
</feature>
<dbReference type="InterPro" id="IPR010640">
    <property type="entry name" value="Low_temperature_requirement_A"/>
</dbReference>
<organism evidence="3 4">
    <name type="scientific">Paraconexibacter algicola</name>
    <dbReference type="NCBI Taxonomy" id="2133960"/>
    <lineage>
        <taxon>Bacteria</taxon>
        <taxon>Bacillati</taxon>
        <taxon>Actinomycetota</taxon>
        <taxon>Thermoleophilia</taxon>
        <taxon>Solirubrobacterales</taxon>
        <taxon>Paraconexibacteraceae</taxon>
        <taxon>Paraconexibacter</taxon>
    </lineage>
</organism>
<feature type="transmembrane region" description="Helical" evidence="2">
    <location>
        <begin position="178"/>
        <end position="197"/>
    </location>
</feature>
<gene>
    <name evidence="3" type="ORF">C7Y72_02265</name>
</gene>
<evidence type="ECO:0000256" key="2">
    <source>
        <dbReference type="SAM" id="Phobius"/>
    </source>
</evidence>
<feature type="transmembrane region" description="Helical" evidence="2">
    <location>
        <begin position="93"/>
        <end position="112"/>
    </location>
</feature>
<sequence length="464" mass="46707">MVRGRPAGPRDHRAARARRGLPARRLRPARRRPRPRGVRAARHPHRVRGRAGPVRVPLRRPGGPAGVGGGVSATGTLLGGRVDGHRPATALELFFDLCFVVAVAQVAAVLHGDPTVEGAATAAGLFVGIWWAWMAVTWHAAAGDRDDAAYRVGILTAMLAVLAVAVGVPDAAAGDATLYALAAGALRVPLVALWLALRRRATSPGLHAFTGRYAAGSAWGAVLWAGSALADGTLQHLLWALALAGEIAAPYLAAAVADRAFYHPGHIVERYGLFTIIVLGESILAVVVGLDAVDLGVEAAAAAVLGFAGAAALWWLYFDHAGAGGLGRSRQAGFLWGYGHLAIWSGVAAFGVGVHLAIEQAGATGALVAAAPGPAGPGAGELPLQPLFLGPALALAALAAIAASSRIAGAERSVRVRAAGAVVLGAGGLAASAFAPVVATAAVVAVLAAVVVTERLARPAGAGG</sequence>
<keyword evidence="2" id="KW-0472">Membrane</keyword>
<keyword evidence="2" id="KW-1133">Transmembrane helix</keyword>
<evidence type="ECO:0008006" key="5">
    <source>
        <dbReference type="Google" id="ProtNLM"/>
    </source>
</evidence>
<evidence type="ECO:0000256" key="1">
    <source>
        <dbReference type="SAM" id="MobiDB-lite"/>
    </source>
</evidence>
<evidence type="ECO:0000313" key="3">
    <source>
        <dbReference type="EMBL" id="PTL58564.1"/>
    </source>
</evidence>
<accession>A0A2T4UH42</accession>